<proteinExistence type="predicted"/>
<sequence length="123" mass="13362">MTHATCPDCEHARRLHALVAADDLDAAIEAGLMTYAPCTGCDGIDRSTVDTLLQAQARLRTAWEARERHRQRNARLARRAAEREARRLAAAPQAAAAQAPALPTAAAEILARAKARAAERMKR</sequence>
<dbReference type="EMBL" id="JBBWWT010000002">
    <property type="protein sequence ID" value="MEL1263929.1"/>
    <property type="molecule type" value="Genomic_DNA"/>
</dbReference>
<evidence type="ECO:0000313" key="2">
    <source>
        <dbReference type="Proteomes" id="UP001459204"/>
    </source>
</evidence>
<accession>A0ABU9IZ67</accession>
<protein>
    <recommendedName>
        <fullName evidence="3">Transcription factor zinc-finger domain-containing protein</fullName>
    </recommendedName>
</protein>
<keyword evidence="2" id="KW-1185">Reference proteome</keyword>
<name>A0ABU9IZ67_9GAMM</name>
<comment type="caution">
    <text evidence="1">The sequence shown here is derived from an EMBL/GenBank/DDBJ whole genome shotgun (WGS) entry which is preliminary data.</text>
</comment>
<gene>
    <name evidence="1" type="ORF">AAD027_06010</name>
</gene>
<organism evidence="1 2">
    <name type="scientific">Pseudoxanthomonas putridarboris</name>
    <dbReference type="NCBI Taxonomy" id="752605"/>
    <lineage>
        <taxon>Bacteria</taxon>
        <taxon>Pseudomonadati</taxon>
        <taxon>Pseudomonadota</taxon>
        <taxon>Gammaproteobacteria</taxon>
        <taxon>Lysobacterales</taxon>
        <taxon>Lysobacteraceae</taxon>
        <taxon>Pseudoxanthomonas</taxon>
    </lineage>
</organism>
<dbReference type="RefSeq" id="WP_341725108.1">
    <property type="nucleotide sequence ID" value="NZ_JBBWWT010000002.1"/>
</dbReference>
<reference evidence="1 2" key="1">
    <citation type="submission" date="2024-04" db="EMBL/GenBank/DDBJ databases">
        <title>Draft genome sequence of Pseudoxanthomonas putridarboris WD12.</title>
        <authorList>
            <person name="Oh J."/>
        </authorList>
    </citation>
    <scope>NUCLEOTIDE SEQUENCE [LARGE SCALE GENOMIC DNA]</scope>
    <source>
        <strain evidence="1 2">WD12</strain>
    </source>
</reference>
<dbReference type="Proteomes" id="UP001459204">
    <property type="component" value="Unassembled WGS sequence"/>
</dbReference>
<evidence type="ECO:0000313" key="1">
    <source>
        <dbReference type="EMBL" id="MEL1263929.1"/>
    </source>
</evidence>
<evidence type="ECO:0008006" key="3">
    <source>
        <dbReference type="Google" id="ProtNLM"/>
    </source>
</evidence>